<evidence type="ECO:0000256" key="1">
    <source>
        <dbReference type="ARBA" id="ARBA00022669"/>
    </source>
</evidence>
<dbReference type="Proteomes" id="UP001497623">
    <property type="component" value="Unassembled WGS sequence"/>
</dbReference>
<proteinExistence type="predicted"/>
<dbReference type="GO" id="GO:0005576">
    <property type="term" value="C:extracellular region"/>
    <property type="evidence" value="ECO:0007669"/>
    <property type="project" value="InterPro"/>
</dbReference>
<keyword evidence="2" id="KW-0732">Signal</keyword>
<organism evidence="7 8">
    <name type="scientific">Meganyctiphanes norvegica</name>
    <name type="common">Northern krill</name>
    <name type="synonym">Thysanopoda norvegica</name>
    <dbReference type="NCBI Taxonomy" id="48144"/>
    <lineage>
        <taxon>Eukaryota</taxon>
        <taxon>Metazoa</taxon>
        <taxon>Ecdysozoa</taxon>
        <taxon>Arthropoda</taxon>
        <taxon>Crustacea</taxon>
        <taxon>Multicrustacea</taxon>
        <taxon>Malacostraca</taxon>
        <taxon>Eumalacostraca</taxon>
        <taxon>Eucarida</taxon>
        <taxon>Euphausiacea</taxon>
        <taxon>Euphausiidae</taxon>
        <taxon>Meganyctiphanes</taxon>
    </lineage>
</organism>
<feature type="domain" description="Chitin-binding type-2" evidence="6">
    <location>
        <begin position="1"/>
        <end position="46"/>
    </location>
</feature>
<evidence type="ECO:0000256" key="3">
    <source>
        <dbReference type="ARBA" id="ARBA00022737"/>
    </source>
</evidence>
<evidence type="ECO:0000256" key="5">
    <source>
        <dbReference type="ARBA" id="ARBA00023180"/>
    </source>
</evidence>
<evidence type="ECO:0000256" key="2">
    <source>
        <dbReference type="ARBA" id="ARBA00022729"/>
    </source>
</evidence>
<dbReference type="PANTHER" id="PTHR23301:SF0">
    <property type="entry name" value="CHITIN-BINDING TYPE-2 DOMAIN-CONTAINING PROTEIN-RELATED"/>
    <property type="match status" value="1"/>
</dbReference>
<protein>
    <recommendedName>
        <fullName evidence="6">Chitin-binding type-2 domain-containing protein</fullName>
    </recommendedName>
</protein>
<keyword evidence="8" id="KW-1185">Reference proteome</keyword>
<dbReference type="SMART" id="SM00494">
    <property type="entry name" value="ChtBD2"/>
    <property type="match status" value="2"/>
</dbReference>
<comment type="caution">
    <text evidence="7">The sequence shown here is derived from an EMBL/GenBank/DDBJ whole genome shotgun (WGS) entry which is preliminary data.</text>
</comment>
<dbReference type="InterPro" id="IPR036508">
    <property type="entry name" value="Chitin-bd_dom_sf"/>
</dbReference>
<keyword evidence="5" id="KW-0325">Glycoprotein</keyword>
<evidence type="ECO:0000256" key="4">
    <source>
        <dbReference type="ARBA" id="ARBA00023157"/>
    </source>
</evidence>
<keyword evidence="1" id="KW-0147">Chitin-binding</keyword>
<dbReference type="GO" id="GO:0008061">
    <property type="term" value="F:chitin binding"/>
    <property type="evidence" value="ECO:0007669"/>
    <property type="project" value="UniProtKB-KW"/>
</dbReference>
<dbReference type="SUPFAM" id="SSF57625">
    <property type="entry name" value="Invertebrate chitin-binding proteins"/>
    <property type="match status" value="2"/>
</dbReference>
<sequence>MFAHYDCNKYWECVRGGAILELCPPGTMFDAVHGFCNWQDAVDQTCCRTWNCALDNTYYPADDCDKYYRCYNGDPHLEQCPNCLFWNQRYSQCIEPNHVDTSQCIIPDYC</sequence>
<feature type="domain" description="Chitin-binding type-2" evidence="6">
    <location>
        <begin position="49"/>
        <end position="106"/>
    </location>
</feature>
<dbReference type="InterPro" id="IPR002557">
    <property type="entry name" value="Chitin-bd_dom"/>
</dbReference>
<dbReference type="EMBL" id="CAXKWB010000406">
    <property type="protein sequence ID" value="CAL4060726.1"/>
    <property type="molecule type" value="Genomic_DNA"/>
</dbReference>
<keyword evidence="4" id="KW-1015">Disulfide bond</keyword>
<dbReference type="Gene3D" id="2.170.140.10">
    <property type="entry name" value="Chitin binding domain"/>
    <property type="match status" value="2"/>
</dbReference>
<dbReference type="AlphaFoldDB" id="A0AAV2PNT8"/>
<dbReference type="PROSITE" id="PS50940">
    <property type="entry name" value="CHIT_BIND_II"/>
    <property type="match status" value="2"/>
</dbReference>
<dbReference type="InterPro" id="IPR051940">
    <property type="entry name" value="Chitin_bind-dev_reg"/>
</dbReference>
<dbReference type="PANTHER" id="PTHR23301">
    <property type="entry name" value="CHITIN BINDING PERITROPHIN-A"/>
    <property type="match status" value="1"/>
</dbReference>
<name>A0AAV2PNT8_MEGNR</name>
<evidence type="ECO:0000259" key="6">
    <source>
        <dbReference type="PROSITE" id="PS50940"/>
    </source>
</evidence>
<reference evidence="7 8" key="1">
    <citation type="submission" date="2024-05" db="EMBL/GenBank/DDBJ databases">
        <authorList>
            <person name="Wallberg A."/>
        </authorList>
    </citation>
    <scope>NUCLEOTIDE SEQUENCE [LARGE SCALE GENOMIC DNA]</scope>
</reference>
<dbReference type="Pfam" id="PF01607">
    <property type="entry name" value="CBM_14"/>
    <property type="match status" value="2"/>
</dbReference>
<gene>
    <name evidence="7" type="ORF">MNOR_LOCUS1528</name>
</gene>
<accession>A0AAV2PNT8</accession>
<keyword evidence="3" id="KW-0677">Repeat</keyword>
<evidence type="ECO:0000313" key="8">
    <source>
        <dbReference type="Proteomes" id="UP001497623"/>
    </source>
</evidence>
<evidence type="ECO:0000313" key="7">
    <source>
        <dbReference type="EMBL" id="CAL4060726.1"/>
    </source>
</evidence>